<keyword evidence="1" id="KW-1133">Transmembrane helix</keyword>
<proteinExistence type="predicted"/>
<sequence length="61" mass="6525">MKLLKNVKKFAAADAGAVTVDWVVLTSLVVVLGVWSLSLYTNGALKATNEIENYLSGITLN</sequence>
<evidence type="ECO:0000256" key="1">
    <source>
        <dbReference type="SAM" id="Phobius"/>
    </source>
</evidence>
<dbReference type="Proteomes" id="UP001652542">
    <property type="component" value="Unassembled WGS sequence"/>
</dbReference>
<evidence type="ECO:0000313" key="2">
    <source>
        <dbReference type="EMBL" id="MCV2868042.1"/>
    </source>
</evidence>
<dbReference type="EMBL" id="JAOWKY010000001">
    <property type="protein sequence ID" value="MCV2868042.1"/>
    <property type="molecule type" value="Genomic_DNA"/>
</dbReference>
<protein>
    <recommendedName>
        <fullName evidence="4">Pilus assembly protein</fullName>
    </recommendedName>
</protein>
<reference evidence="2 3" key="1">
    <citation type="submission" date="2022-10" db="EMBL/GenBank/DDBJ databases">
        <title>Defluviimonas sp. nov., isolated from ocean surface water.</title>
        <authorList>
            <person name="He W."/>
            <person name="Wang L."/>
            <person name="Zhang D.-F."/>
        </authorList>
    </citation>
    <scope>NUCLEOTIDE SEQUENCE [LARGE SCALE GENOMIC DNA]</scope>
    <source>
        <strain evidence="2 3">WL0002</strain>
    </source>
</reference>
<accession>A0ABT2ZAI4</accession>
<evidence type="ECO:0000313" key="3">
    <source>
        <dbReference type="Proteomes" id="UP001652542"/>
    </source>
</evidence>
<evidence type="ECO:0008006" key="4">
    <source>
        <dbReference type="Google" id="ProtNLM"/>
    </source>
</evidence>
<name>A0ABT2ZAI4_9RHOB</name>
<gene>
    <name evidence="2" type="ORF">OEW28_05320</name>
</gene>
<organism evidence="2 3">
    <name type="scientific">Albidovulum marisflavi</name>
    <dbReference type="NCBI Taxonomy" id="2984159"/>
    <lineage>
        <taxon>Bacteria</taxon>
        <taxon>Pseudomonadati</taxon>
        <taxon>Pseudomonadota</taxon>
        <taxon>Alphaproteobacteria</taxon>
        <taxon>Rhodobacterales</taxon>
        <taxon>Paracoccaceae</taxon>
        <taxon>Albidovulum</taxon>
    </lineage>
</organism>
<keyword evidence="1" id="KW-0472">Membrane</keyword>
<keyword evidence="3" id="KW-1185">Reference proteome</keyword>
<comment type="caution">
    <text evidence="2">The sequence shown here is derived from an EMBL/GenBank/DDBJ whole genome shotgun (WGS) entry which is preliminary data.</text>
</comment>
<keyword evidence="1" id="KW-0812">Transmembrane</keyword>
<dbReference type="RefSeq" id="WP_263733666.1">
    <property type="nucleotide sequence ID" value="NZ_JAOWKY010000001.1"/>
</dbReference>
<feature type="transmembrane region" description="Helical" evidence="1">
    <location>
        <begin position="12"/>
        <end position="35"/>
    </location>
</feature>